<dbReference type="HOGENOM" id="CLU_633378_0_0_1"/>
<dbReference type="RefSeq" id="XP_014183957.1">
    <property type="nucleotide sequence ID" value="XM_014328482.1"/>
</dbReference>
<protein>
    <submittedName>
        <fullName evidence="1">Uncharacterized protein</fullName>
    </submittedName>
</protein>
<sequence length="433" mass="49293">MRYCDRGTLAVCLRVNNTFFAEAGKVLYKITPVIGNSNIGSFFLGALDGFLPFIADPLGCSRHSCPLERRFRWRNVECGSMGDAEARRSRLNAKYLSMLTRDDLSRVNFKAQLLSYVKVLSIGSHHYCYCKAYGEYAGGLLSNLHTLRVVPKPMGIQEVDALDPEIVREPLESLCDSTGQCPLMCSLIFHCSKVVFRNLDGRGISYFGNLYPEPPNLREVVFFAPPCQKRLEPPEDPRIPEVGEGPSDDIWNIACAFTRTPLVKLVLWQEWEGEAQNTVSEPTRKSSVAVNELVSLPFRVFRSFHVDRSNRRYILVGLDDVLWRPMGTLVWNWQEANENDDEPRELIDPEKLPAWVNDDQDRERLEREMNAQNRQLLELARTEIESGFPTLISEEDFPEEERAELKGATVEMVGLGQYLANVKDRRAEVSADH</sequence>
<dbReference type="VEuPathDB" id="FungiDB:A1Q1_00788"/>
<dbReference type="GeneID" id="25984302"/>
<name>J5RIU0_TRIAS</name>
<dbReference type="Proteomes" id="UP000002748">
    <property type="component" value="Unassembled WGS sequence"/>
</dbReference>
<accession>J5RIU0</accession>
<reference evidence="1 2" key="1">
    <citation type="journal article" date="2012" name="Eukaryot. Cell">
        <title>Draft genome sequence of CBS 2479, the standard type strain of Trichosporon asahii.</title>
        <authorList>
            <person name="Yang R.Y."/>
            <person name="Li H.T."/>
            <person name="Zhu H."/>
            <person name="Zhou G.P."/>
            <person name="Wang M."/>
            <person name="Wang L."/>
        </authorList>
    </citation>
    <scope>NUCLEOTIDE SEQUENCE [LARGE SCALE GENOMIC DNA]</scope>
    <source>
        <strain evidence="2">ATCC 90039 / CBS 2479 / JCM 2466 / KCTC 7840 / NCYC 2677 / UAMH 7654</strain>
    </source>
</reference>
<dbReference type="EMBL" id="ALBS01000013">
    <property type="protein sequence ID" value="EJT52883.1"/>
    <property type="molecule type" value="Genomic_DNA"/>
</dbReference>
<dbReference type="AlphaFoldDB" id="J5RIU0"/>
<gene>
    <name evidence="1" type="ORF">A1Q1_00788</name>
</gene>
<evidence type="ECO:0000313" key="1">
    <source>
        <dbReference type="EMBL" id="EJT52883.1"/>
    </source>
</evidence>
<organism evidence="1 2">
    <name type="scientific">Trichosporon asahii var. asahii (strain ATCC 90039 / CBS 2479 / JCM 2466 / KCTC 7840 / NBRC 103889/ NCYC 2677 / UAMH 7654)</name>
    <name type="common">Yeast</name>
    <dbReference type="NCBI Taxonomy" id="1186058"/>
    <lineage>
        <taxon>Eukaryota</taxon>
        <taxon>Fungi</taxon>
        <taxon>Dikarya</taxon>
        <taxon>Basidiomycota</taxon>
        <taxon>Agaricomycotina</taxon>
        <taxon>Tremellomycetes</taxon>
        <taxon>Trichosporonales</taxon>
        <taxon>Trichosporonaceae</taxon>
        <taxon>Trichosporon</taxon>
    </lineage>
</organism>
<evidence type="ECO:0000313" key="2">
    <source>
        <dbReference type="Proteomes" id="UP000002748"/>
    </source>
</evidence>
<proteinExistence type="predicted"/>
<dbReference type="OrthoDB" id="10666322at2759"/>
<dbReference type="KEGG" id="tasa:A1Q1_00788"/>
<comment type="caution">
    <text evidence="1">The sequence shown here is derived from an EMBL/GenBank/DDBJ whole genome shotgun (WGS) entry which is preliminary data.</text>
</comment>